<comment type="subcellular location">
    <subcellularLocation>
        <location evidence="1 8">Cell outer membrane</location>
        <topology evidence="1 8">Multi-pass membrane protein</topology>
    </subcellularLocation>
</comment>
<evidence type="ECO:0000256" key="1">
    <source>
        <dbReference type="ARBA" id="ARBA00004571"/>
    </source>
</evidence>
<reference evidence="10 11" key="1">
    <citation type="journal article" date="2019" name="Mar. Drugs">
        <title>Comparative Genomics and CAZyme Genome Repertoires of Marine Zobellia amurskyensis KMM 3526(T) and Zobellia laminariae KMM 3676(T).</title>
        <authorList>
            <person name="Chernysheva N."/>
            <person name="Bystritskaya E."/>
            <person name="Stenkova A."/>
            <person name="Golovkin I."/>
            <person name="Nedashkovskaya O."/>
            <person name="Isaeva M."/>
        </authorList>
    </citation>
    <scope>NUCLEOTIDE SEQUENCE [LARGE SCALE GENOMIC DNA]</scope>
    <source>
        <strain evidence="10 11">KMM 3526</strain>
    </source>
</reference>
<dbReference type="Gene3D" id="2.60.40.1120">
    <property type="entry name" value="Carboxypeptidase-like, regulatory domain"/>
    <property type="match status" value="1"/>
</dbReference>
<dbReference type="GO" id="GO:0015344">
    <property type="term" value="F:siderophore uptake transmembrane transporter activity"/>
    <property type="evidence" value="ECO:0007669"/>
    <property type="project" value="TreeGrafter"/>
</dbReference>
<evidence type="ECO:0000313" key="11">
    <source>
        <dbReference type="Proteomes" id="UP000540519"/>
    </source>
</evidence>
<evidence type="ECO:0000256" key="5">
    <source>
        <dbReference type="ARBA" id="ARBA00022729"/>
    </source>
</evidence>
<keyword evidence="5" id="KW-0732">Signal</keyword>
<gene>
    <name evidence="10" type="ORF">D9O36_20625</name>
</gene>
<dbReference type="SUPFAM" id="SSF56935">
    <property type="entry name" value="Porins"/>
    <property type="match status" value="1"/>
</dbReference>
<evidence type="ECO:0000313" key="10">
    <source>
        <dbReference type="EMBL" id="MUH38261.1"/>
    </source>
</evidence>
<dbReference type="AlphaFoldDB" id="A0A7X2ZXL6"/>
<dbReference type="InterPro" id="IPR008969">
    <property type="entry name" value="CarboxyPept-like_regulatory"/>
</dbReference>
<accession>A0A7X2ZXL6</accession>
<dbReference type="PANTHER" id="PTHR30069:SF29">
    <property type="entry name" value="HEMOGLOBIN AND HEMOGLOBIN-HAPTOGLOBIN-BINDING PROTEIN 1-RELATED"/>
    <property type="match status" value="1"/>
</dbReference>
<evidence type="ECO:0000256" key="6">
    <source>
        <dbReference type="ARBA" id="ARBA00023136"/>
    </source>
</evidence>
<name>A0A7X2ZXL6_9FLAO</name>
<dbReference type="FunFam" id="2.60.40.1120:FF:000003">
    <property type="entry name" value="Outer membrane protein Omp121"/>
    <property type="match status" value="1"/>
</dbReference>
<organism evidence="10 11">
    <name type="scientific">Zobellia amurskyensis</name>
    <dbReference type="NCBI Taxonomy" id="248905"/>
    <lineage>
        <taxon>Bacteria</taxon>
        <taxon>Pseudomonadati</taxon>
        <taxon>Bacteroidota</taxon>
        <taxon>Flavobacteriia</taxon>
        <taxon>Flavobacteriales</taxon>
        <taxon>Flavobacteriaceae</taxon>
        <taxon>Zobellia</taxon>
    </lineage>
</organism>
<dbReference type="GO" id="GO:0009279">
    <property type="term" value="C:cell outer membrane"/>
    <property type="evidence" value="ECO:0007669"/>
    <property type="project" value="UniProtKB-SubCell"/>
</dbReference>
<evidence type="ECO:0000256" key="3">
    <source>
        <dbReference type="ARBA" id="ARBA00022452"/>
    </source>
</evidence>
<dbReference type="InterPro" id="IPR037066">
    <property type="entry name" value="Plug_dom_sf"/>
</dbReference>
<evidence type="ECO:0000256" key="7">
    <source>
        <dbReference type="ARBA" id="ARBA00023237"/>
    </source>
</evidence>
<evidence type="ECO:0000256" key="2">
    <source>
        <dbReference type="ARBA" id="ARBA00022448"/>
    </source>
</evidence>
<dbReference type="SUPFAM" id="SSF49464">
    <property type="entry name" value="Carboxypeptidase regulatory domain-like"/>
    <property type="match status" value="1"/>
</dbReference>
<dbReference type="Gene3D" id="2.40.170.20">
    <property type="entry name" value="TonB-dependent receptor, beta-barrel domain"/>
    <property type="match status" value="1"/>
</dbReference>
<dbReference type="OrthoDB" id="9768177at2"/>
<dbReference type="PROSITE" id="PS52016">
    <property type="entry name" value="TONB_DEPENDENT_REC_3"/>
    <property type="match status" value="1"/>
</dbReference>
<dbReference type="PANTHER" id="PTHR30069">
    <property type="entry name" value="TONB-DEPENDENT OUTER MEMBRANE RECEPTOR"/>
    <property type="match status" value="1"/>
</dbReference>
<keyword evidence="10" id="KW-0675">Receptor</keyword>
<keyword evidence="6 8" id="KW-0472">Membrane</keyword>
<dbReference type="EMBL" id="RCNR01000080">
    <property type="protein sequence ID" value="MUH38261.1"/>
    <property type="molecule type" value="Genomic_DNA"/>
</dbReference>
<dbReference type="Proteomes" id="UP000540519">
    <property type="component" value="Unassembled WGS sequence"/>
</dbReference>
<comment type="caution">
    <text evidence="10">The sequence shown here is derived from an EMBL/GenBank/DDBJ whole genome shotgun (WGS) entry which is preliminary data.</text>
</comment>
<dbReference type="InterPro" id="IPR023996">
    <property type="entry name" value="TonB-dep_OMP_SusC/RagA"/>
</dbReference>
<protein>
    <submittedName>
        <fullName evidence="10">TonB-dependent receptor</fullName>
    </submittedName>
</protein>
<keyword evidence="11" id="KW-1185">Reference proteome</keyword>
<dbReference type="Gene3D" id="2.170.130.10">
    <property type="entry name" value="TonB-dependent receptor, plug domain"/>
    <property type="match status" value="1"/>
</dbReference>
<sequence length="1047" mass="115278">MIFSTLFRRFRPPFGLPFKMFLFLFLTYFSILEIRAEAYVAASVLIQTNTFNGTVTDENGTPLPGANILEKGTTNGTLSDFNGNFSLQVPSDAILVVSYMGFITQEIAVNQQSSVSIQMREDATGLDEVVVTAYGTSNKRSFTGSAKKVATETLTRTSTASFETALQGNVSGVNIFTSGQPGGASTVQIRGVGSINGLTEPLYVLDGVVINTDKTLRANGSGATAYNPLSTINSQDIANITILKDAAAASLYGSRAANGVVIITTKKGKNGDTEITFGMELGTSRNLTQEKNVNKEQFKSLWQEGQLNQYIQNSENGEFSRVYGDDALYSSYQNQAQSDYESIYGTTNANSDWLDAIYQPGTLKKYNLSARGGSEKTSFYISGDYFDQDGTIITTGLKRYSGRVNLENQAKDWLRIGVNLSVAKTERNAGNYDSGYAGGLNPLYMARVLPPAAPIYDPNGHEGIADLPNAIEKNANPVGVLEVGKYLNTEFRTRGDIFAAIDLTKDLKFKATFGVDHQSNAETFYDNKEFGAGGGVWNGVLYVVKSEVLQYTTSNLLTYNKQLNKHGFGALLGLELQESEMSSINNSGYDVLDSNLLSSSSIGTLWSWNGYSENYSLLSYFSQFNYNFDQKYYLAASYRRDGSSRFGEDSRWGDFWSVSGGWIATEEKFIDLNGLDYFKLRGSYGTNGNLPPEFYASLAFFDTSGKGYGGSSGLSYGQLANPDLSWELSYNFNIGFDAVLFNKLNMTVEYFSKNTKDLLLNIPVSGTTGFSDQLQNFGEMTNKGWELELGYSPITTDRFSWNSRVNLTFLDNEITKLKSDLIPSYSSQYGQDPTIIKVGESLNSFYLRDYAGVDKTNGSAQYYVLENGERTGAITTNAEEAGFGIFGKALQDVQGGFHNQFTYKDFSLDFLFTFGIGGNAYDRTAFKRDDDGFAPQFTNTVAQLNPWNPNNPDSNVPIRINGNTSFSNDVSTRHLYSGDYLKLRNLKLSFNLPELKFIQSGTLYVQGDNLFLATELDDYDPEAVSNGVNFFQVPTATSILLGLQIKL</sequence>
<dbReference type="GO" id="GO:0044718">
    <property type="term" value="P:siderophore transmembrane transport"/>
    <property type="evidence" value="ECO:0007669"/>
    <property type="project" value="TreeGrafter"/>
</dbReference>
<keyword evidence="2 8" id="KW-0813">Transport</keyword>
<feature type="domain" description="TonB-dependent receptor plug" evidence="9">
    <location>
        <begin position="139"/>
        <end position="260"/>
    </location>
</feature>
<dbReference type="InterPro" id="IPR036942">
    <property type="entry name" value="Beta-barrel_TonB_sf"/>
</dbReference>
<keyword evidence="7 8" id="KW-0998">Cell outer membrane</keyword>
<dbReference type="InterPro" id="IPR012910">
    <property type="entry name" value="Plug_dom"/>
</dbReference>
<dbReference type="Pfam" id="PF13715">
    <property type="entry name" value="CarbopepD_reg_2"/>
    <property type="match status" value="1"/>
</dbReference>
<keyword evidence="4 8" id="KW-0812">Transmembrane</keyword>
<dbReference type="NCBIfam" id="TIGR04056">
    <property type="entry name" value="OMP_RagA_SusC"/>
    <property type="match status" value="1"/>
</dbReference>
<comment type="similarity">
    <text evidence="8">Belongs to the TonB-dependent receptor family.</text>
</comment>
<evidence type="ECO:0000259" key="9">
    <source>
        <dbReference type="Pfam" id="PF07715"/>
    </source>
</evidence>
<evidence type="ECO:0000256" key="4">
    <source>
        <dbReference type="ARBA" id="ARBA00022692"/>
    </source>
</evidence>
<dbReference type="InterPro" id="IPR023997">
    <property type="entry name" value="TonB-dep_OMP_SusC/RagA_CS"/>
</dbReference>
<keyword evidence="3 8" id="KW-1134">Transmembrane beta strand</keyword>
<evidence type="ECO:0000256" key="8">
    <source>
        <dbReference type="PROSITE-ProRule" id="PRU01360"/>
    </source>
</evidence>
<dbReference type="Pfam" id="PF07715">
    <property type="entry name" value="Plug"/>
    <property type="match status" value="1"/>
</dbReference>
<proteinExistence type="inferred from homology"/>
<dbReference type="NCBIfam" id="TIGR04057">
    <property type="entry name" value="SusC_RagA_signa"/>
    <property type="match status" value="1"/>
</dbReference>
<dbReference type="InterPro" id="IPR039426">
    <property type="entry name" value="TonB-dep_rcpt-like"/>
</dbReference>